<dbReference type="EMBL" id="WVUD01000004">
    <property type="protein sequence ID" value="MYL82265.1"/>
    <property type="molecule type" value="Genomic_DNA"/>
</dbReference>
<protein>
    <submittedName>
        <fullName evidence="2">MBL fold metallo-hydrolase</fullName>
    </submittedName>
</protein>
<comment type="caution">
    <text evidence="2">The sequence shown here is derived from an EMBL/GenBank/DDBJ whole genome shotgun (WGS) entry which is preliminary data.</text>
</comment>
<dbReference type="Pfam" id="PF00753">
    <property type="entry name" value="Lactamase_B"/>
    <property type="match status" value="1"/>
</dbReference>
<dbReference type="RefSeq" id="WP_160958837.1">
    <property type="nucleotide sequence ID" value="NZ_WVUD01000004.1"/>
</dbReference>
<reference evidence="2 3" key="1">
    <citation type="submission" date="2020-01" db="EMBL/GenBank/DDBJ databases">
        <title>Genome sequence of Desulfovibrio aerotolerans DSM 16695(T).</title>
        <authorList>
            <person name="Karnachuk O."/>
            <person name="Avakyan M."/>
            <person name="Mardanov A."/>
            <person name="Kadnikov V."/>
            <person name="Ravin N."/>
        </authorList>
    </citation>
    <scope>NUCLEOTIDE SEQUENCE [LARGE SCALE GENOMIC DNA]</scope>
    <source>
        <strain evidence="2 3">DSM 16695</strain>
    </source>
</reference>
<evidence type="ECO:0000259" key="1">
    <source>
        <dbReference type="Pfam" id="PF00753"/>
    </source>
</evidence>
<organism evidence="2 3">
    <name type="scientific">Solidesulfovibrio aerotolerans</name>
    <dbReference type="NCBI Taxonomy" id="295255"/>
    <lineage>
        <taxon>Bacteria</taxon>
        <taxon>Pseudomonadati</taxon>
        <taxon>Thermodesulfobacteriota</taxon>
        <taxon>Desulfovibrionia</taxon>
        <taxon>Desulfovibrionales</taxon>
        <taxon>Desulfovibrionaceae</taxon>
        <taxon>Solidesulfovibrio</taxon>
    </lineage>
</organism>
<dbReference type="Proteomes" id="UP000482487">
    <property type="component" value="Unassembled WGS sequence"/>
</dbReference>
<keyword evidence="2" id="KW-0378">Hydrolase</keyword>
<name>A0A7C9IJJ7_9BACT</name>
<dbReference type="OrthoDB" id="9803916at2"/>
<gene>
    <name evidence="2" type="ORF">GTA51_03820</name>
</gene>
<evidence type="ECO:0000313" key="2">
    <source>
        <dbReference type="EMBL" id="MYL82265.1"/>
    </source>
</evidence>
<dbReference type="AlphaFoldDB" id="A0A7C9IJJ7"/>
<feature type="domain" description="Metallo-beta-lactamase" evidence="1">
    <location>
        <begin position="20"/>
        <end position="77"/>
    </location>
</feature>
<dbReference type="Gene3D" id="3.60.15.10">
    <property type="entry name" value="Ribonuclease Z/Hydroxyacylglutathione hydrolase-like"/>
    <property type="match status" value="1"/>
</dbReference>
<dbReference type="PANTHER" id="PTHR13754:SF18">
    <property type="entry name" value="7,8-DIHYDROPTERIN-6-METHYL-4-(BETA-D-RIBOFURANOSYL)-AMINOBENZENE-5'-PHOSPHATE SYNTHASE"/>
    <property type="match status" value="1"/>
</dbReference>
<dbReference type="InterPro" id="IPR052926">
    <property type="entry name" value="Metallo-beta-lactamase_dom"/>
</dbReference>
<dbReference type="SUPFAM" id="SSF56281">
    <property type="entry name" value="Metallo-hydrolase/oxidoreductase"/>
    <property type="match status" value="1"/>
</dbReference>
<sequence>MELTVLVDNNTLIDRYLLGEPGLSVYLEEAGQRVLFDCGYSDVVWRNAERLGIDLAALDVVALSHGHNDHTWGLVPLISCLAEAAACGNIRPKPRLVAHPDALAKRSIGPGEPIGSLLDREALAQCFALTLSGGPVSITDRLLFLGEIPRFFPFEHTEPIGERETAGGPVPDALPDDTALAYAGEAGLVILTGCSHAGICNIIEHARRLTGVRRVAAIIGGLHFLAPDPARLTATVEYLQSVGVADLYPCHCTGLAAKLALFRAAPVHEVGSGLHLSFA</sequence>
<dbReference type="InterPro" id="IPR036866">
    <property type="entry name" value="RibonucZ/Hydroxyglut_hydro"/>
</dbReference>
<evidence type="ECO:0000313" key="3">
    <source>
        <dbReference type="Proteomes" id="UP000482487"/>
    </source>
</evidence>
<accession>A0A7C9IJJ7</accession>
<proteinExistence type="predicted"/>
<dbReference type="GO" id="GO:0016787">
    <property type="term" value="F:hydrolase activity"/>
    <property type="evidence" value="ECO:0007669"/>
    <property type="project" value="UniProtKB-KW"/>
</dbReference>
<dbReference type="GO" id="GO:0016740">
    <property type="term" value="F:transferase activity"/>
    <property type="evidence" value="ECO:0007669"/>
    <property type="project" value="TreeGrafter"/>
</dbReference>
<keyword evidence="3" id="KW-1185">Reference proteome</keyword>
<dbReference type="CDD" id="cd07713">
    <property type="entry name" value="DHPS-like_MBL-fold"/>
    <property type="match status" value="1"/>
</dbReference>
<dbReference type="PANTHER" id="PTHR13754">
    <property type="entry name" value="METALLO-BETA-LACTAMASE SUPERFAMILY PROTEIN"/>
    <property type="match status" value="1"/>
</dbReference>
<dbReference type="InterPro" id="IPR041712">
    <property type="entry name" value="DHPS-like_MBL-fold"/>
</dbReference>
<dbReference type="InterPro" id="IPR001279">
    <property type="entry name" value="Metallo-B-lactamas"/>
</dbReference>